<evidence type="ECO:0008006" key="3">
    <source>
        <dbReference type="Google" id="ProtNLM"/>
    </source>
</evidence>
<dbReference type="PANTHER" id="PTHR23250:SF1">
    <property type="entry name" value="TECTONIN BETA-PROPELLER REPEAT-CONTAINING PROTEIN 1"/>
    <property type="match status" value="1"/>
</dbReference>
<feature type="non-terminal residue" evidence="1">
    <location>
        <position position="1"/>
    </location>
</feature>
<keyword evidence="2" id="KW-1185">Reference proteome</keyword>
<dbReference type="EMBL" id="KV454542">
    <property type="protein sequence ID" value="ODV66369.1"/>
    <property type="molecule type" value="Genomic_DNA"/>
</dbReference>
<dbReference type="AlphaFoldDB" id="A0A1E4RGI0"/>
<sequence>YDFDFIIENQRGMKVFGIPLFSNKSLLPFIDPSNYQHINGKTILLNYNKIENYPLPDLAWKWGWSNWYIYMVHDVDDQGWIYSSLIFNWKFNWKGKYYFGNFIRRRIWIRLR</sequence>
<dbReference type="STRING" id="984485.A0A1E4RGI0"/>
<dbReference type="GeneID" id="30998410"/>
<dbReference type="RefSeq" id="XP_020075436.1">
    <property type="nucleotide sequence ID" value="XM_020223861.1"/>
</dbReference>
<protein>
    <recommendedName>
        <fullName evidence="3">Sporulation-specific protein 73</fullName>
    </recommendedName>
</protein>
<dbReference type="OrthoDB" id="72441at2759"/>
<accession>A0A1E4RGI0</accession>
<proteinExistence type="predicted"/>
<feature type="non-terminal residue" evidence="1">
    <location>
        <position position="112"/>
    </location>
</feature>
<dbReference type="InterPro" id="IPR051513">
    <property type="entry name" value="Tectonin_beta-prop"/>
</dbReference>
<dbReference type="Proteomes" id="UP000095085">
    <property type="component" value="Unassembled WGS sequence"/>
</dbReference>
<reference evidence="2" key="1">
    <citation type="submission" date="2016-05" db="EMBL/GenBank/DDBJ databases">
        <title>Comparative genomics of biotechnologically important yeasts.</title>
        <authorList>
            <consortium name="DOE Joint Genome Institute"/>
            <person name="Riley R."/>
            <person name="Haridas S."/>
            <person name="Wolfe K.H."/>
            <person name="Lopes M.R."/>
            <person name="Hittinger C.T."/>
            <person name="Goker M."/>
            <person name="Salamov A."/>
            <person name="Wisecaver J."/>
            <person name="Long T.M."/>
            <person name="Aerts A.L."/>
            <person name="Barry K."/>
            <person name="Choi C."/>
            <person name="Clum A."/>
            <person name="Coughlan A.Y."/>
            <person name="Deshpande S."/>
            <person name="Douglass A.P."/>
            <person name="Hanson S.J."/>
            <person name="Klenk H.-P."/>
            <person name="Labutti K."/>
            <person name="Lapidus A."/>
            <person name="Lindquist E."/>
            <person name="Lipzen A."/>
            <person name="Meier-Kolthoff J.P."/>
            <person name="Ohm R.A."/>
            <person name="Otillar R.P."/>
            <person name="Pangilinan J."/>
            <person name="Peng Y."/>
            <person name="Rokas A."/>
            <person name="Rosa C.A."/>
            <person name="Scheuner C."/>
            <person name="Sibirny A.A."/>
            <person name="Slot J.C."/>
            <person name="Stielow J.B."/>
            <person name="Sun H."/>
            <person name="Kurtzman C.P."/>
            <person name="Blackwell M."/>
            <person name="Grigoriev I.V."/>
            <person name="Jeffries T.W."/>
        </authorList>
    </citation>
    <scope>NUCLEOTIDE SEQUENCE [LARGE SCALE GENOMIC DNA]</scope>
    <source>
        <strain evidence="2">NRRL Y-1933</strain>
    </source>
</reference>
<evidence type="ECO:0000313" key="1">
    <source>
        <dbReference type="EMBL" id="ODV66369.1"/>
    </source>
</evidence>
<dbReference type="PANTHER" id="PTHR23250">
    <property type="entry name" value="DYSFERLIN-RELATED"/>
    <property type="match status" value="1"/>
</dbReference>
<evidence type="ECO:0000313" key="2">
    <source>
        <dbReference type="Proteomes" id="UP000095085"/>
    </source>
</evidence>
<name>A0A1E4RGI0_9ASCO</name>
<organism evidence="1 2">
    <name type="scientific">Hyphopichia burtonii NRRL Y-1933</name>
    <dbReference type="NCBI Taxonomy" id="984485"/>
    <lineage>
        <taxon>Eukaryota</taxon>
        <taxon>Fungi</taxon>
        <taxon>Dikarya</taxon>
        <taxon>Ascomycota</taxon>
        <taxon>Saccharomycotina</taxon>
        <taxon>Pichiomycetes</taxon>
        <taxon>Debaryomycetaceae</taxon>
        <taxon>Hyphopichia</taxon>
    </lineage>
</organism>
<gene>
    <name evidence="1" type="ORF">HYPBUDRAFT_90278</name>
</gene>